<keyword evidence="4" id="KW-1185">Reference proteome</keyword>
<accession>A0ABN9R2W6</accession>
<feature type="region of interest" description="Disordered" evidence="2">
    <location>
        <begin position="47"/>
        <end position="122"/>
    </location>
</feature>
<reference evidence="3" key="1">
    <citation type="submission" date="2023-10" db="EMBL/GenBank/DDBJ databases">
        <authorList>
            <person name="Chen Y."/>
            <person name="Shah S."/>
            <person name="Dougan E. K."/>
            <person name="Thang M."/>
            <person name="Chan C."/>
        </authorList>
    </citation>
    <scope>NUCLEOTIDE SEQUENCE [LARGE SCALE GENOMIC DNA]</scope>
</reference>
<protein>
    <recommendedName>
        <fullName evidence="5">RanBP2-type domain-containing protein</fullName>
    </recommendedName>
</protein>
<name>A0ABN9R2W6_9DINO</name>
<dbReference type="Proteomes" id="UP001189429">
    <property type="component" value="Unassembled WGS sequence"/>
</dbReference>
<proteinExistence type="predicted"/>
<feature type="region of interest" description="Disordered" evidence="2">
    <location>
        <begin position="280"/>
        <end position="301"/>
    </location>
</feature>
<evidence type="ECO:0000256" key="1">
    <source>
        <dbReference type="SAM" id="Coils"/>
    </source>
</evidence>
<organism evidence="3 4">
    <name type="scientific">Prorocentrum cordatum</name>
    <dbReference type="NCBI Taxonomy" id="2364126"/>
    <lineage>
        <taxon>Eukaryota</taxon>
        <taxon>Sar</taxon>
        <taxon>Alveolata</taxon>
        <taxon>Dinophyceae</taxon>
        <taxon>Prorocentrales</taxon>
        <taxon>Prorocentraceae</taxon>
        <taxon>Prorocentrum</taxon>
    </lineage>
</organism>
<feature type="compositionally biased region" description="Low complexity" evidence="2">
    <location>
        <begin position="70"/>
        <end position="93"/>
    </location>
</feature>
<evidence type="ECO:0000313" key="4">
    <source>
        <dbReference type="Proteomes" id="UP001189429"/>
    </source>
</evidence>
<evidence type="ECO:0000313" key="3">
    <source>
        <dbReference type="EMBL" id="CAK0813078.1"/>
    </source>
</evidence>
<gene>
    <name evidence="3" type="ORF">PCOR1329_LOCUS17136</name>
</gene>
<keyword evidence="1" id="KW-0175">Coiled coil</keyword>
<feature type="compositionally biased region" description="Low complexity" evidence="2">
    <location>
        <begin position="280"/>
        <end position="292"/>
    </location>
</feature>
<feature type="coiled-coil region" evidence="1">
    <location>
        <begin position="155"/>
        <end position="259"/>
    </location>
</feature>
<evidence type="ECO:0000256" key="2">
    <source>
        <dbReference type="SAM" id="MobiDB-lite"/>
    </source>
</evidence>
<comment type="caution">
    <text evidence="3">The sequence shown here is derived from an EMBL/GenBank/DDBJ whole genome shotgun (WGS) entry which is preliminary data.</text>
</comment>
<evidence type="ECO:0008006" key="5">
    <source>
        <dbReference type="Google" id="ProtNLM"/>
    </source>
</evidence>
<dbReference type="EMBL" id="CAUYUJ010005291">
    <property type="protein sequence ID" value="CAK0813078.1"/>
    <property type="molecule type" value="Genomic_DNA"/>
</dbReference>
<sequence>MAGTGSGHVAAAWRGRAADKAYWVCPCGEWNYCKRWTCKTCGSQAPRWTKPYRGIPGPLADGDGFVQQPRGRSAQRAARRAAAAGQRAASGASTAPNSTPSSRVRGKGGGKGGGQAGSEGPSQLLGLQRQFAEAKDHVGFHQQAAGLAGSSDVFRREAEEALQAERDRVQALEAALQQAQWVERPPHAVLRGEANAIQKAERQLVKARSTRERNVQEADTLRAPIADMQEKLSRLEVEIDEAVDEIAKLEETTAQATQQALLRANEVFGGSQGEVRVAARAPHAGPRAGGHPQAVLGGRPP</sequence>
<feature type="compositionally biased region" description="Gly residues" evidence="2">
    <location>
        <begin position="107"/>
        <end position="117"/>
    </location>
</feature>